<proteinExistence type="predicted"/>
<name>A0A6L2JZV4_TANCI</name>
<comment type="caution">
    <text evidence="1">The sequence shown here is derived from an EMBL/GenBank/DDBJ whole genome shotgun (WGS) entry which is preliminary data.</text>
</comment>
<sequence>MRLDHSRRLRAYELDSCHVNEGFCHVGLGAQGHMRCWRSEWYCLDKGEYTGEGCRGMGVLEGNSVDG</sequence>
<gene>
    <name evidence="1" type="ORF">Tci_014649</name>
</gene>
<accession>A0A6L2JZV4</accession>
<evidence type="ECO:0000313" key="1">
    <source>
        <dbReference type="EMBL" id="GEU42671.1"/>
    </source>
</evidence>
<organism evidence="1">
    <name type="scientific">Tanacetum cinerariifolium</name>
    <name type="common">Dalmatian daisy</name>
    <name type="synonym">Chrysanthemum cinerariifolium</name>
    <dbReference type="NCBI Taxonomy" id="118510"/>
    <lineage>
        <taxon>Eukaryota</taxon>
        <taxon>Viridiplantae</taxon>
        <taxon>Streptophyta</taxon>
        <taxon>Embryophyta</taxon>
        <taxon>Tracheophyta</taxon>
        <taxon>Spermatophyta</taxon>
        <taxon>Magnoliopsida</taxon>
        <taxon>eudicotyledons</taxon>
        <taxon>Gunneridae</taxon>
        <taxon>Pentapetalae</taxon>
        <taxon>asterids</taxon>
        <taxon>campanulids</taxon>
        <taxon>Asterales</taxon>
        <taxon>Asteraceae</taxon>
        <taxon>Asteroideae</taxon>
        <taxon>Anthemideae</taxon>
        <taxon>Anthemidinae</taxon>
        <taxon>Tanacetum</taxon>
    </lineage>
</organism>
<protein>
    <submittedName>
        <fullName evidence="1">Uncharacterized protein</fullName>
    </submittedName>
</protein>
<reference evidence="1" key="1">
    <citation type="journal article" date="2019" name="Sci. Rep.">
        <title>Draft genome of Tanacetum cinerariifolium, the natural source of mosquito coil.</title>
        <authorList>
            <person name="Yamashiro T."/>
            <person name="Shiraishi A."/>
            <person name="Satake H."/>
            <person name="Nakayama K."/>
        </authorList>
    </citation>
    <scope>NUCLEOTIDE SEQUENCE</scope>
</reference>
<dbReference type="EMBL" id="BKCJ010001601">
    <property type="protein sequence ID" value="GEU42671.1"/>
    <property type="molecule type" value="Genomic_DNA"/>
</dbReference>
<dbReference type="AlphaFoldDB" id="A0A6L2JZV4"/>